<evidence type="ECO:0000313" key="11">
    <source>
        <dbReference type="Proteomes" id="UP001429580"/>
    </source>
</evidence>
<comment type="similarity">
    <text evidence="6">Belongs to the ABC-4 integral membrane protein family.</text>
</comment>
<feature type="transmembrane region" description="Helical" evidence="7">
    <location>
        <begin position="47"/>
        <end position="67"/>
    </location>
</feature>
<dbReference type="RefSeq" id="WP_208394259.1">
    <property type="nucleotide sequence ID" value="NZ_JAASQI010000007.1"/>
</dbReference>
<comment type="caution">
    <text evidence="10">The sequence shown here is derived from an EMBL/GenBank/DDBJ whole genome shotgun (WGS) entry which is preliminary data.</text>
</comment>
<dbReference type="Pfam" id="PF12704">
    <property type="entry name" value="MacB_PCD"/>
    <property type="match status" value="1"/>
</dbReference>
<evidence type="ECO:0000256" key="3">
    <source>
        <dbReference type="ARBA" id="ARBA00022692"/>
    </source>
</evidence>
<dbReference type="Proteomes" id="UP001429580">
    <property type="component" value="Unassembled WGS sequence"/>
</dbReference>
<evidence type="ECO:0000256" key="7">
    <source>
        <dbReference type="SAM" id="Phobius"/>
    </source>
</evidence>
<dbReference type="InterPro" id="IPR003838">
    <property type="entry name" value="ABC3_permease_C"/>
</dbReference>
<feature type="domain" description="MacB-like periplasmic core" evidence="9">
    <location>
        <begin position="48"/>
        <end position="254"/>
    </location>
</feature>
<dbReference type="PANTHER" id="PTHR30572">
    <property type="entry name" value="MEMBRANE COMPONENT OF TRANSPORTER-RELATED"/>
    <property type="match status" value="1"/>
</dbReference>
<name>A0ABX0V1D6_9HYPH</name>
<evidence type="ECO:0000256" key="4">
    <source>
        <dbReference type="ARBA" id="ARBA00022989"/>
    </source>
</evidence>
<evidence type="ECO:0000256" key="1">
    <source>
        <dbReference type="ARBA" id="ARBA00004651"/>
    </source>
</evidence>
<dbReference type="Pfam" id="PF02687">
    <property type="entry name" value="FtsX"/>
    <property type="match status" value="1"/>
</dbReference>
<feature type="domain" description="ABC3 transporter permease C-terminal" evidence="8">
    <location>
        <begin position="285"/>
        <end position="396"/>
    </location>
</feature>
<evidence type="ECO:0000313" key="10">
    <source>
        <dbReference type="EMBL" id="NIJ59013.1"/>
    </source>
</evidence>
<feature type="transmembrane region" description="Helical" evidence="7">
    <location>
        <begin position="326"/>
        <end position="353"/>
    </location>
</feature>
<gene>
    <name evidence="10" type="ORF">FHS82_002868</name>
</gene>
<accession>A0ABX0V1D6</accession>
<comment type="subcellular location">
    <subcellularLocation>
        <location evidence="1">Cell membrane</location>
        <topology evidence="1">Multi-pass membrane protein</topology>
    </subcellularLocation>
</comment>
<evidence type="ECO:0000259" key="8">
    <source>
        <dbReference type="Pfam" id="PF02687"/>
    </source>
</evidence>
<protein>
    <submittedName>
        <fullName evidence="10">ABC transport system permease protein</fullName>
    </submittedName>
</protein>
<reference evidence="10 11" key="1">
    <citation type="submission" date="2020-03" db="EMBL/GenBank/DDBJ databases">
        <title>Genomic Encyclopedia of Type Strains, Phase IV (KMG-IV): sequencing the most valuable type-strain genomes for metagenomic binning, comparative biology and taxonomic classification.</title>
        <authorList>
            <person name="Goeker M."/>
        </authorList>
    </citation>
    <scope>NUCLEOTIDE SEQUENCE [LARGE SCALE GENOMIC DNA]</scope>
    <source>
        <strain evidence="10 11">DSM 103870</strain>
    </source>
</reference>
<evidence type="ECO:0000256" key="6">
    <source>
        <dbReference type="ARBA" id="ARBA00038076"/>
    </source>
</evidence>
<keyword evidence="4 7" id="KW-1133">Transmembrane helix</keyword>
<feature type="transmembrane region" description="Helical" evidence="7">
    <location>
        <begin position="282"/>
        <end position="306"/>
    </location>
</feature>
<dbReference type="PANTHER" id="PTHR30572:SF4">
    <property type="entry name" value="ABC TRANSPORTER PERMEASE YTRF"/>
    <property type="match status" value="1"/>
</dbReference>
<feature type="transmembrane region" description="Helical" evidence="7">
    <location>
        <begin position="365"/>
        <end position="389"/>
    </location>
</feature>
<sequence length="406" mass="42387">MADSNTPTAVPATAPVGARRGRPVARLAMFAHLVWRSLLVRSGRLEIALGAIVIGAAIVSALTSLYFDISIKMSQELRAFGPNLIVSPREVEADAPGRRGVDEAMLRAAIAAIPPEKLVSGSPYLYGLVRLDLGNAVLMGADLAALHAISPYWQVEGSWVSADFDDRNAMVGRRLAQSMELAPGSVVTIAGADGAQARVTVKGVMDTGENEDSQIVVNLGLAQRLLGMPGRADFAMVSVAAQGPEADAITAALTERFPELNARPIRKVSENDGQILKRIEGLMALVAAIILVITTLSVNATLTAMITERTPQIGLQKALGASNRDIVAQILAETAAICLAAVAIGLLLGFGLAQLLGQAVFGAWVTFRPVVVPLTLGVSLLAALLAAVLPVRGAVNVVPARVLRGE</sequence>
<keyword evidence="5 7" id="KW-0472">Membrane</keyword>
<evidence type="ECO:0000256" key="2">
    <source>
        <dbReference type="ARBA" id="ARBA00022475"/>
    </source>
</evidence>
<keyword evidence="2" id="KW-1003">Cell membrane</keyword>
<organism evidence="10 11">
    <name type="scientific">Pseudochelatococcus lubricantis</name>
    <dbReference type="NCBI Taxonomy" id="1538102"/>
    <lineage>
        <taxon>Bacteria</taxon>
        <taxon>Pseudomonadati</taxon>
        <taxon>Pseudomonadota</taxon>
        <taxon>Alphaproteobacteria</taxon>
        <taxon>Hyphomicrobiales</taxon>
        <taxon>Chelatococcaceae</taxon>
        <taxon>Pseudochelatococcus</taxon>
    </lineage>
</organism>
<dbReference type="InterPro" id="IPR050250">
    <property type="entry name" value="Macrolide_Exporter_MacB"/>
</dbReference>
<dbReference type="EMBL" id="JAASQI010000007">
    <property type="protein sequence ID" value="NIJ59013.1"/>
    <property type="molecule type" value="Genomic_DNA"/>
</dbReference>
<keyword evidence="11" id="KW-1185">Reference proteome</keyword>
<proteinExistence type="inferred from homology"/>
<keyword evidence="3 7" id="KW-0812">Transmembrane</keyword>
<dbReference type="InterPro" id="IPR025857">
    <property type="entry name" value="MacB_PCD"/>
</dbReference>
<evidence type="ECO:0000259" key="9">
    <source>
        <dbReference type="Pfam" id="PF12704"/>
    </source>
</evidence>
<evidence type="ECO:0000256" key="5">
    <source>
        <dbReference type="ARBA" id="ARBA00023136"/>
    </source>
</evidence>